<sequence length="503" mass="51975">MTSSATPTRASPALTLIAVCFGLFMVGLDSTVVHIANPAIQADLGASFAELQWVINSYLLGLAVLLILGGKLGDRWGRKRMYLSGVVVFGIASVAIGLIGSIEGVIVFRVVQGISAAMLMPQTIALLRATFPREKFGMAVGIWGGVSSVAIAAGPLVSGILVEQAGWQWVFYINAPIAVIAVIFGMIVLRENESADDGPFDLLGVVLLGVFLFGIVFGVVQAQSWGWGSAKTLGTLIGSFIVFGAFLVTENRIRNPLLPLGLFRSRGVGIGGLVFFVNFFAILGVTFLITLFLLNTMGHSTVEAGLRMLPMSAFAVPAAPIGAALTAKWGARRVAALGLGLMTIALALLTLAGPDTSYWYMAVPFVILAFGSGFAIPSGAELIVGSAPVRLAGVASGFQTTCIQVGGAIGTAVLSSIVAAKVATSITDSGAPADLQEPAAAGVPISGLPQINDAFVSGLHIGLVVAAVLTAVVAVLVLTVIREEHTAEEIVDEQFVDGELAGR</sequence>
<feature type="transmembrane region" description="Helical" evidence="7">
    <location>
        <begin position="139"/>
        <end position="161"/>
    </location>
</feature>
<evidence type="ECO:0000256" key="5">
    <source>
        <dbReference type="ARBA" id="ARBA00022989"/>
    </source>
</evidence>
<keyword evidence="4 7" id="KW-0812">Transmembrane</keyword>
<feature type="transmembrane region" description="Helical" evidence="7">
    <location>
        <begin position="200"/>
        <end position="220"/>
    </location>
</feature>
<feature type="transmembrane region" description="Helical" evidence="7">
    <location>
        <begin position="306"/>
        <end position="327"/>
    </location>
</feature>
<dbReference type="AlphaFoldDB" id="A0A7K3LPH7"/>
<feature type="transmembrane region" description="Helical" evidence="7">
    <location>
        <begin position="167"/>
        <end position="188"/>
    </location>
</feature>
<organism evidence="9 10">
    <name type="scientific">Gordonia desulfuricans</name>
    <dbReference type="NCBI Taxonomy" id="89051"/>
    <lineage>
        <taxon>Bacteria</taxon>
        <taxon>Bacillati</taxon>
        <taxon>Actinomycetota</taxon>
        <taxon>Actinomycetes</taxon>
        <taxon>Mycobacteriales</taxon>
        <taxon>Gordoniaceae</taxon>
        <taxon>Gordonia</taxon>
    </lineage>
</organism>
<keyword evidence="6 7" id="KW-0472">Membrane</keyword>
<dbReference type="Proteomes" id="UP000466307">
    <property type="component" value="Unassembled WGS sequence"/>
</dbReference>
<gene>
    <name evidence="9" type="ORF">GYA93_10265</name>
</gene>
<dbReference type="Gene3D" id="1.20.1250.20">
    <property type="entry name" value="MFS general substrate transporter like domains"/>
    <property type="match status" value="1"/>
</dbReference>
<feature type="transmembrane region" description="Helical" evidence="7">
    <location>
        <begin position="232"/>
        <end position="249"/>
    </location>
</feature>
<protein>
    <submittedName>
        <fullName evidence="9">MFS transporter</fullName>
    </submittedName>
</protein>
<evidence type="ECO:0000256" key="4">
    <source>
        <dbReference type="ARBA" id="ARBA00022692"/>
    </source>
</evidence>
<feature type="transmembrane region" description="Helical" evidence="7">
    <location>
        <begin position="106"/>
        <end position="127"/>
    </location>
</feature>
<reference evidence="9 10" key="1">
    <citation type="submission" date="2020-01" db="EMBL/GenBank/DDBJ databases">
        <title>Investigation of new actinobacteria for the biodesulphurisation of diesel fuel.</title>
        <authorList>
            <person name="Athi Narayanan S.M."/>
        </authorList>
    </citation>
    <scope>NUCLEOTIDE SEQUENCE [LARGE SCALE GENOMIC DNA]</scope>
    <source>
        <strain evidence="9 10">213E</strain>
    </source>
</reference>
<dbReference type="InterPro" id="IPR011701">
    <property type="entry name" value="MFS"/>
</dbReference>
<dbReference type="EMBL" id="JAADZU010000027">
    <property type="protein sequence ID" value="NDK89961.1"/>
    <property type="molecule type" value="Genomic_DNA"/>
</dbReference>
<dbReference type="Pfam" id="PF07690">
    <property type="entry name" value="MFS_1"/>
    <property type="match status" value="1"/>
</dbReference>
<dbReference type="NCBIfam" id="TIGR00711">
    <property type="entry name" value="efflux_EmrB"/>
    <property type="match status" value="1"/>
</dbReference>
<dbReference type="PANTHER" id="PTHR42718">
    <property type="entry name" value="MAJOR FACILITATOR SUPERFAMILY MULTIDRUG TRANSPORTER MFSC"/>
    <property type="match status" value="1"/>
</dbReference>
<evidence type="ECO:0000256" key="2">
    <source>
        <dbReference type="ARBA" id="ARBA00022448"/>
    </source>
</evidence>
<comment type="caution">
    <text evidence="9">The sequence shown here is derived from an EMBL/GenBank/DDBJ whole genome shotgun (WGS) entry which is preliminary data.</text>
</comment>
<dbReference type="CDD" id="cd17321">
    <property type="entry name" value="MFS_MMR_MDR_like"/>
    <property type="match status" value="1"/>
</dbReference>
<dbReference type="PANTHER" id="PTHR42718:SF42">
    <property type="entry name" value="EXPORT PROTEIN"/>
    <property type="match status" value="1"/>
</dbReference>
<dbReference type="GO" id="GO:0005886">
    <property type="term" value="C:plasma membrane"/>
    <property type="evidence" value="ECO:0007669"/>
    <property type="project" value="UniProtKB-SubCell"/>
</dbReference>
<dbReference type="Gene3D" id="1.20.1720.10">
    <property type="entry name" value="Multidrug resistance protein D"/>
    <property type="match status" value="1"/>
</dbReference>
<evidence type="ECO:0000313" key="10">
    <source>
        <dbReference type="Proteomes" id="UP000466307"/>
    </source>
</evidence>
<feature type="transmembrane region" description="Helical" evidence="7">
    <location>
        <begin position="459"/>
        <end position="481"/>
    </location>
</feature>
<evidence type="ECO:0000259" key="8">
    <source>
        <dbReference type="PROSITE" id="PS50850"/>
    </source>
</evidence>
<dbReference type="RefSeq" id="WP_059035647.1">
    <property type="nucleotide sequence ID" value="NZ_JAADZU010000027.1"/>
</dbReference>
<evidence type="ECO:0000256" key="3">
    <source>
        <dbReference type="ARBA" id="ARBA00022475"/>
    </source>
</evidence>
<keyword evidence="5 7" id="KW-1133">Transmembrane helix</keyword>
<feature type="transmembrane region" description="Helical" evidence="7">
    <location>
        <begin position="81"/>
        <end position="100"/>
    </location>
</feature>
<proteinExistence type="predicted"/>
<feature type="domain" description="Major facilitator superfamily (MFS) profile" evidence="8">
    <location>
        <begin position="15"/>
        <end position="485"/>
    </location>
</feature>
<feature type="transmembrane region" description="Helical" evidence="7">
    <location>
        <begin position="358"/>
        <end position="376"/>
    </location>
</feature>
<evidence type="ECO:0000256" key="6">
    <source>
        <dbReference type="ARBA" id="ARBA00023136"/>
    </source>
</evidence>
<keyword evidence="2" id="KW-0813">Transport</keyword>
<accession>A0A7K3LPH7</accession>
<dbReference type="InterPro" id="IPR020846">
    <property type="entry name" value="MFS_dom"/>
</dbReference>
<evidence type="ECO:0000256" key="7">
    <source>
        <dbReference type="SAM" id="Phobius"/>
    </source>
</evidence>
<feature type="transmembrane region" description="Helical" evidence="7">
    <location>
        <begin position="270"/>
        <end position="294"/>
    </location>
</feature>
<dbReference type="InterPro" id="IPR036259">
    <property type="entry name" value="MFS_trans_sf"/>
</dbReference>
<keyword evidence="10" id="KW-1185">Reference proteome</keyword>
<evidence type="ECO:0000256" key="1">
    <source>
        <dbReference type="ARBA" id="ARBA00004651"/>
    </source>
</evidence>
<evidence type="ECO:0000313" key="9">
    <source>
        <dbReference type="EMBL" id="NDK89961.1"/>
    </source>
</evidence>
<keyword evidence="3" id="KW-1003">Cell membrane</keyword>
<name>A0A7K3LPH7_9ACTN</name>
<comment type="subcellular location">
    <subcellularLocation>
        <location evidence="1">Cell membrane</location>
        <topology evidence="1">Multi-pass membrane protein</topology>
    </subcellularLocation>
</comment>
<dbReference type="SUPFAM" id="SSF103473">
    <property type="entry name" value="MFS general substrate transporter"/>
    <property type="match status" value="1"/>
</dbReference>
<dbReference type="PROSITE" id="PS50850">
    <property type="entry name" value="MFS"/>
    <property type="match status" value="1"/>
</dbReference>
<feature type="transmembrane region" description="Helical" evidence="7">
    <location>
        <begin position="51"/>
        <end position="69"/>
    </location>
</feature>
<feature type="transmembrane region" description="Helical" evidence="7">
    <location>
        <begin position="334"/>
        <end position="352"/>
    </location>
</feature>
<dbReference type="InterPro" id="IPR004638">
    <property type="entry name" value="EmrB-like"/>
</dbReference>
<dbReference type="GO" id="GO:0022857">
    <property type="term" value="F:transmembrane transporter activity"/>
    <property type="evidence" value="ECO:0007669"/>
    <property type="project" value="InterPro"/>
</dbReference>